<reference evidence="8" key="1">
    <citation type="submission" date="2018-10" db="EMBL/GenBank/DDBJ databases">
        <title>Hidden diversity of soil giant viruses.</title>
        <authorList>
            <person name="Schulz F."/>
            <person name="Alteio L."/>
            <person name="Goudeau D."/>
            <person name="Ryan E.M."/>
            <person name="Malmstrom R.R."/>
            <person name="Blanchard J."/>
            <person name="Woyke T."/>
        </authorList>
    </citation>
    <scope>NUCLEOTIDE SEQUENCE</scope>
    <source>
        <strain evidence="8">HAV1</strain>
    </source>
</reference>
<dbReference type="GO" id="GO:0006220">
    <property type="term" value="P:pyrimidine nucleotide metabolic process"/>
    <property type="evidence" value="ECO:0007669"/>
    <property type="project" value="InterPro"/>
</dbReference>
<evidence type="ECO:0000256" key="3">
    <source>
        <dbReference type="ARBA" id="ARBA00022801"/>
    </source>
</evidence>
<name>A0A3G4ZZS3_9VIRU</name>
<feature type="active site" description="Proton donor" evidence="5">
    <location>
        <position position="82"/>
    </location>
</feature>
<evidence type="ECO:0000256" key="5">
    <source>
        <dbReference type="PIRSR" id="PIRSR006019-1"/>
    </source>
</evidence>
<comment type="similarity">
    <text evidence="1">Belongs to the cytidine and deoxycytidylate deaminase family.</text>
</comment>
<feature type="domain" description="CMP/dCMP-type deaminase" evidence="7">
    <location>
        <begin position="19"/>
        <end position="152"/>
    </location>
</feature>
<dbReference type="InterPro" id="IPR015517">
    <property type="entry name" value="dCMP_deaminase-rel"/>
</dbReference>
<dbReference type="InterPro" id="IPR016192">
    <property type="entry name" value="APOBEC/CMP_deaminase_Zn-bd"/>
</dbReference>
<dbReference type="InterPro" id="IPR016193">
    <property type="entry name" value="Cytidine_deaminase-like"/>
</dbReference>
<feature type="binding site" evidence="6">
    <location>
        <position position="111"/>
    </location>
    <ligand>
        <name>Zn(2+)</name>
        <dbReference type="ChEBI" id="CHEBI:29105"/>
        <note>catalytic</note>
    </ligand>
</feature>
<sequence>MSKVKNIIDMIMKLEERPSWHEYFLMVAFLISKRASCDRLKVGCVITFNNRVVSTGYNGHIKGAVHTSVIVDGHEQMTIHAETNAVADAAARSGQLEGSTAYITSYPCINCAKSLIAAGIKEIFYCNDYKNNIICEKLYKIANVNITKIVID</sequence>
<evidence type="ECO:0000256" key="4">
    <source>
        <dbReference type="ARBA" id="ARBA00022833"/>
    </source>
</evidence>
<protein>
    <recommendedName>
        <fullName evidence="7">CMP/dCMP-type deaminase domain-containing protein</fullName>
    </recommendedName>
</protein>
<dbReference type="PANTHER" id="PTHR11086">
    <property type="entry name" value="DEOXYCYTIDYLATE DEAMINASE-RELATED"/>
    <property type="match status" value="1"/>
</dbReference>
<dbReference type="PROSITE" id="PS51747">
    <property type="entry name" value="CYT_DCMP_DEAMINASES_2"/>
    <property type="match status" value="1"/>
</dbReference>
<dbReference type="Pfam" id="PF00383">
    <property type="entry name" value="dCMP_cyt_deam_1"/>
    <property type="match status" value="1"/>
</dbReference>
<evidence type="ECO:0000256" key="1">
    <source>
        <dbReference type="ARBA" id="ARBA00006576"/>
    </source>
</evidence>
<dbReference type="SUPFAM" id="SSF53927">
    <property type="entry name" value="Cytidine deaminase-like"/>
    <property type="match status" value="1"/>
</dbReference>
<dbReference type="PROSITE" id="PS00903">
    <property type="entry name" value="CYT_DCMP_DEAMINASES_1"/>
    <property type="match status" value="1"/>
</dbReference>
<evidence type="ECO:0000256" key="2">
    <source>
        <dbReference type="ARBA" id="ARBA00022723"/>
    </source>
</evidence>
<keyword evidence="2 6" id="KW-0479">Metal-binding</keyword>
<dbReference type="PANTHER" id="PTHR11086:SF18">
    <property type="entry name" value="DEOXYCYTIDYLATE DEAMINASE"/>
    <property type="match status" value="1"/>
</dbReference>
<evidence type="ECO:0000313" key="8">
    <source>
        <dbReference type="EMBL" id="AYV80476.1"/>
    </source>
</evidence>
<keyword evidence="3" id="KW-0378">Hydrolase</keyword>
<dbReference type="GO" id="GO:0004132">
    <property type="term" value="F:dCMP deaminase activity"/>
    <property type="evidence" value="ECO:0007669"/>
    <property type="project" value="InterPro"/>
</dbReference>
<gene>
    <name evidence="8" type="ORF">Harvfovirus2_6</name>
</gene>
<evidence type="ECO:0000256" key="6">
    <source>
        <dbReference type="PIRSR" id="PIRSR006019-2"/>
    </source>
</evidence>
<organism evidence="8">
    <name type="scientific">Harvfovirus sp</name>
    <dbReference type="NCBI Taxonomy" id="2487768"/>
    <lineage>
        <taxon>Viruses</taxon>
        <taxon>Varidnaviria</taxon>
        <taxon>Bamfordvirae</taxon>
        <taxon>Nucleocytoviricota</taxon>
        <taxon>Megaviricetes</taxon>
        <taxon>Imitervirales</taxon>
        <taxon>Mimiviridae</taxon>
        <taxon>Klosneuvirinae</taxon>
    </lineage>
</organism>
<evidence type="ECO:0000259" key="7">
    <source>
        <dbReference type="PROSITE" id="PS51747"/>
    </source>
</evidence>
<feature type="binding site" evidence="6">
    <location>
        <position position="108"/>
    </location>
    <ligand>
        <name>Zn(2+)</name>
        <dbReference type="ChEBI" id="CHEBI:29105"/>
        <note>catalytic</note>
    </ligand>
</feature>
<dbReference type="InterPro" id="IPR002125">
    <property type="entry name" value="CMP_dCMP_dom"/>
</dbReference>
<accession>A0A3G4ZZS3</accession>
<proteinExistence type="inferred from homology"/>
<dbReference type="EMBL" id="MK072244">
    <property type="protein sequence ID" value="AYV80476.1"/>
    <property type="molecule type" value="Genomic_DNA"/>
</dbReference>
<dbReference type="GO" id="GO:0008270">
    <property type="term" value="F:zinc ion binding"/>
    <property type="evidence" value="ECO:0007669"/>
    <property type="project" value="InterPro"/>
</dbReference>
<comment type="cofactor">
    <cofactor evidence="6">
        <name>Zn(2+)</name>
        <dbReference type="ChEBI" id="CHEBI:29105"/>
    </cofactor>
</comment>
<feature type="binding site" evidence="6">
    <location>
        <position position="80"/>
    </location>
    <ligand>
        <name>Zn(2+)</name>
        <dbReference type="ChEBI" id="CHEBI:29105"/>
        <note>catalytic</note>
    </ligand>
</feature>
<dbReference type="InterPro" id="IPR016473">
    <property type="entry name" value="dCMP_deaminase"/>
</dbReference>
<keyword evidence="4 6" id="KW-0862">Zinc</keyword>
<dbReference type="PIRSF" id="PIRSF006019">
    <property type="entry name" value="dCMP_deaminase"/>
    <property type="match status" value="1"/>
</dbReference>
<dbReference type="Gene3D" id="3.40.140.10">
    <property type="entry name" value="Cytidine Deaminase, domain 2"/>
    <property type="match status" value="1"/>
</dbReference>